<organism evidence="2 3">
    <name type="scientific">Polytolypa hystricis (strain UAMH7299)</name>
    <dbReference type="NCBI Taxonomy" id="1447883"/>
    <lineage>
        <taxon>Eukaryota</taxon>
        <taxon>Fungi</taxon>
        <taxon>Dikarya</taxon>
        <taxon>Ascomycota</taxon>
        <taxon>Pezizomycotina</taxon>
        <taxon>Eurotiomycetes</taxon>
        <taxon>Eurotiomycetidae</taxon>
        <taxon>Onygenales</taxon>
        <taxon>Onygenales incertae sedis</taxon>
        <taxon>Polytolypa</taxon>
    </lineage>
</organism>
<evidence type="ECO:0000313" key="2">
    <source>
        <dbReference type="EMBL" id="PGH08288.1"/>
    </source>
</evidence>
<comment type="caution">
    <text evidence="2">The sequence shown here is derived from an EMBL/GenBank/DDBJ whole genome shotgun (WGS) entry which is preliminary data.</text>
</comment>
<name>A0A2B7XI36_POLH7</name>
<reference evidence="2 3" key="1">
    <citation type="submission" date="2017-10" db="EMBL/GenBank/DDBJ databases">
        <title>Comparative genomics in systemic dimorphic fungi from Ajellomycetaceae.</title>
        <authorList>
            <person name="Munoz J.F."/>
            <person name="Mcewen J.G."/>
            <person name="Clay O.K."/>
            <person name="Cuomo C.A."/>
        </authorList>
    </citation>
    <scope>NUCLEOTIDE SEQUENCE [LARGE SCALE GENOMIC DNA]</scope>
    <source>
        <strain evidence="2 3">UAMH7299</strain>
    </source>
</reference>
<evidence type="ECO:0000313" key="3">
    <source>
        <dbReference type="Proteomes" id="UP000224634"/>
    </source>
</evidence>
<dbReference type="Proteomes" id="UP000224634">
    <property type="component" value="Unassembled WGS sequence"/>
</dbReference>
<keyword evidence="3" id="KW-1185">Reference proteome</keyword>
<feature type="region of interest" description="Disordered" evidence="1">
    <location>
        <begin position="181"/>
        <end position="237"/>
    </location>
</feature>
<sequence>MVEFIPLPEPHLLLPPLLACLPTAFASNSPPPALLPLLSPILRQRVQILSSVSSSPSDSWLRLLCWNAGKAERVCTIVGATTFEPHPVSGEIEIGDDVPVHYKRLDPETLRSRLVVPDYNLTAQYVWCSGDQEGGGPGWRLAELLPGDDADADEDVWSGSIGAANELRQEKIIQEALKEAEEHPAFHVGGENARQEDEEEEDDDDYWAQYDNTPGRTPNKRSPAPMQHQQSSLRQQSEVSDMAYFDSYNEVQPALDNDDPSMDKNEVGESSLNGNLLASMLRRQSEGAAADEASPNAALGVNGLAVTQEPTVDPVVPLSHPRPSSASSVGSDAVSRLEQTAETQSASEVGVKQHISSNIKSLFRLARSTGMSRVEFEAIVKTELELLSLIDADDDE</sequence>
<evidence type="ECO:0000256" key="1">
    <source>
        <dbReference type="SAM" id="MobiDB-lite"/>
    </source>
</evidence>
<dbReference type="STRING" id="1447883.A0A2B7XI36"/>
<feature type="compositionally biased region" description="Polar residues" evidence="1">
    <location>
        <begin position="227"/>
        <end position="237"/>
    </location>
</feature>
<dbReference type="OrthoDB" id="5578001at2759"/>
<accession>A0A2B7XI36</accession>
<dbReference type="AlphaFoldDB" id="A0A2B7XI36"/>
<proteinExistence type="predicted"/>
<gene>
    <name evidence="2" type="ORF">AJ80_07884</name>
</gene>
<dbReference type="EMBL" id="PDNA01000161">
    <property type="protein sequence ID" value="PGH08288.1"/>
    <property type="molecule type" value="Genomic_DNA"/>
</dbReference>
<feature type="compositionally biased region" description="Acidic residues" evidence="1">
    <location>
        <begin position="196"/>
        <end position="206"/>
    </location>
</feature>
<protein>
    <submittedName>
        <fullName evidence="2">Uncharacterized protein</fullName>
    </submittedName>
</protein>